<organism evidence="1 2">
    <name type="scientific">Clostridium collagenovorans DSM 3089</name>
    <dbReference type="NCBI Taxonomy" id="1121306"/>
    <lineage>
        <taxon>Bacteria</taxon>
        <taxon>Bacillati</taxon>
        <taxon>Bacillota</taxon>
        <taxon>Clostridia</taxon>
        <taxon>Eubacteriales</taxon>
        <taxon>Clostridiaceae</taxon>
        <taxon>Clostridium</taxon>
    </lineage>
</organism>
<protein>
    <submittedName>
        <fullName evidence="1">Uncharacterized protein</fullName>
    </submittedName>
</protein>
<dbReference type="OrthoDB" id="1938377at2"/>
<evidence type="ECO:0000313" key="2">
    <source>
        <dbReference type="Proteomes" id="UP000184526"/>
    </source>
</evidence>
<name>A0A1M5TQX8_9CLOT</name>
<dbReference type="AlphaFoldDB" id="A0A1M5TQX8"/>
<sequence length="175" mass="19913">MKMCVYNSKKQCISCGECDICDLNREKKCDNCGICLQLEGIDIKAVKIDELNQKLNTTDNVKTLKVKAKKDAINKAKIENLNASEVEEIKPLTDSDQLISELLDLESYDNYEESCSYEEGIDDDVSLDVMDNNDMWEYIDDVDNLSEILEDDLLSKNYTTEVAPGLIVYNSRSRE</sequence>
<dbReference type="RefSeq" id="WP_084666027.1">
    <property type="nucleotide sequence ID" value="NZ_FQXP01000003.1"/>
</dbReference>
<accession>A0A1M5TQX8</accession>
<dbReference type="EMBL" id="FQXP01000003">
    <property type="protein sequence ID" value="SHH53006.1"/>
    <property type="molecule type" value="Genomic_DNA"/>
</dbReference>
<gene>
    <name evidence="1" type="ORF">SAMN02745196_00677</name>
</gene>
<reference evidence="1 2" key="1">
    <citation type="submission" date="2016-11" db="EMBL/GenBank/DDBJ databases">
        <authorList>
            <person name="Jaros S."/>
            <person name="Januszkiewicz K."/>
            <person name="Wedrychowicz H."/>
        </authorList>
    </citation>
    <scope>NUCLEOTIDE SEQUENCE [LARGE SCALE GENOMIC DNA]</scope>
    <source>
        <strain evidence="1 2">DSM 3089</strain>
    </source>
</reference>
<keyword evidence="2" id="KW-1185">Reference proteome</keyword>
<proteinExistence type="predicted"/>
<dbReference type="Proteomes" id="UP000184526">
    <property type="component" value="Unassembled WGS sequence"/>
</dbReference>
<evidence type="ECO:0000313" key="1">
    <source>
        <dbReference type="EMBL" id="SHH53006.1"/>
    </source>
</evidence>